<dbReference type="Proteomes" id="UP000244978">
    <property type="component" value="Unassembled WGS sequence"/>
</dbReference>
<feature type="transmembrane region" description="Helical" evidence="2">
    <location>
        <begin position="115"/>
        <end position="134"/>
    </location>
</feature>
<comment type="caution">
    <text evidence="3">The sequence shown here is derived from an EMBL/GenBank/DDBJ whole genome shotgun (WGS) entry which is preliminary data.</text>
</comment>
<dbReference type="EMBL" id="QEEX01000001">
    <property type="protein sequence ID" value="PWB97156.1"/>
    <property type="molecule type" value="Genomic_DNA"/>
</dbReference>
<proteinExistence type="predicted"/>
<evidence type="ECO:0008006" key="5">
    <source>
        <dbReference type="Google" id="ProtNLM"/>
    </source>
</evidence>
<sequence>MHSEADDEALTWDGAEPDNIAARPVDTPSEPSSEAPAAASASAGSSSLLLVFYGILGGVYLLYVVGWIIAVGRDTFSQASLFAEIMYQLGEFLAIASPLIWMGAVFVLTRHKRPLLRVLLLLLGAVVLVPWPFILGGSA</sequence>
<feature type="region of interest" description="Disordered" evidence="1">
    <location>
        <begin position="1"/>
        <end position="41"/>
    </location>
</feature>
<accession>A0A2U1SZX3</accession>
<feature type="compositionally biased region" description="Acidic residues" evidence="1">
    <location>
        <begin position="1"/>
        <end position="10"/>
    </location>
</feature>
<evidence type="ECO:0000313" key="4">
    <source>
        <dbReference type="Proteomes" id="UP000244978"/>
    </source>
</evidence>
<feature type="transmembrane region" description="Helical" evidence="2">
    <location>
        <begin position="48"/>
        <end position="69"/>
    </location>
</feature>
<keyword evidence="4" id="KW-1185">Reference proteome</keyword>
<keyword evidence="2" id="KW-0472">Membrane</keyword>
<dbReference type="AlphaFoldDB" id="A0A2U1SZX3"/>
<evidence type="ECO:0000256" key="1">
    <source>
        <dbReference type="SAM" id="MobiDB-lite"/>
    </source>
</evidence>
<feature type="compositionally biased region" description="Low complexity" evidence="1">
    <location>
        <begin position="28"/>
        <end position="41"/>
    </location>
</feature>
<feature type="transmembrane region" description="Helical" evidence="2">
    <location>
        <begin position="89"/>
        <end position="108"/>
    </location>
</feature>
<protein>
    <recommendedName>
        <fullName evidence="5">DNA polymerase III subunit gamma/tau</fullName>
    </recommendedName>
</protein>
<organism evidence="3 4">
    <name type="scientific">Homoserinimonas hongtaonis</name>
    <dbReference type="NCBI Taxonomy" id="2079791"/>
    <lineage>
        <taxon>Bacteria</taxon>
        <taxon>Bacillati</taxon>
        <taxon>Actinomycetota</taxon>
        <taxon>Actinomycetes</taxon>
        <taxon>Micrococcales</taxon>
        <taxon>Microbacteriaceae</taxon>
        <taxon>Homoserinimonas</taxon>
    </lineage>
</organism>
<gene>
    <name evidence="3" type="ORF">DF220_04375</name>
</gene>
<keyword evidence="2" id="KW-0812">Transmembrane</keyword>
<evidence type="ECO:0000256" key="2">
    <source>
        <dbReference type="SAM" id="Phobius"/>
    </source>
</evidence>
<dbReference type="RefSeq" id="WP_108997155.1">
    <property type="nucleotide sequence ID" value="NZ_QEEX01000001.1"/>
</dbReference>
<name>A0A2U1SZX3_9MICO</name>
<evidence type="ECO:0000313" key="3">
    <source>
        <dbReference type="EMBL" id="PWB97156.1"/>
    </source>
</evidence>
<reference evidence="4" key="1">
    <citation type="submission" date="2018-04" db="EMBL/GenBank/DDBJ databases">
        <authorList>
            <person name="Liu S."/>
            <person name="Wang Z."/>
            <person name="Li J."/>
        </authorList>
    </citation>
    <scope>NUCLEOTIDE SEQUENCE [LARGE SCALE GENOMIC DNA]</scope>
    <source>
        <strain evidence="4">S1194</strain>
    </source>
</reference>
<keyword evidence="2" id="KW-1133">Transmembrane helix</keyword>